<accession>A0A916XVY2</accession>
<feature type="compositionally biased region" description="Polar residues" evidence="1">
    <location>
        <begin position="165"/>
        <end position="179"/>
    </location>
</feature>
<reference evidence="4" key="2">
    <citation type="submission" date="2020-09" db="EMBL/GenBank/DDBJ databases">
        <authorList>
            <person name="Sun Q."/>
            <person name="Zhou Y."/>
        </authorList>
    </citation>
    <scope>NUCLEOTIDE SEQUENCE</scope>
    <source>
        <strain evidence="4">CGMCC 1.15493</strain>
    </source>
</reference>
<dbReference type="InterPro" id="IPR012347">
    <property type="entry name" value="Ferritin-like"/>
</dbReference>
<dbReference type="AlphaFoldDB" id="A0A916XVY2"/>
<dbReference type="InterPro" id="IPR025419">
    <property type="entry name" value="DUF4142"/>
</dbReference>
<gene>
    <name evidence="4" type="ORF">GCM10011335_18590</name>
</gene>
<evidence type="ECO:0000313" key="4">
    <source>
        <dbReference type="EMBL" id="GGD16111.1"/>
    </source>
</evidence>
<feature type="chain" id="PRO_5036742489" description="DUF4142 domain-containing protein" evidence="2">
    <location>
        <begin position="20"/>
        <end position="206"/>
    </location>
</feature>
<evidence type="ECO:0000256" key="2">
    <source>
        <dbReference type="SAM" id="SignalP"/>
    </source>
</evidence>
<name>A0A916XVY2_9HYPH</name>
<feature type="region of interest" description="Disordered" evidence="1">
    <location>
        <begin position="165"/>
        <end position="206"/>
    </location>
</feature>
<protein>
    <recommendedName>
        <fullName evidence="3">DUF4142 domain-containing protein</fullName>
    </recommendedName>
</protein>
<feature type="signal peptide" evidence="2">
    <location>
        <begin position="1"/>
        <end position="19"/>
    </location>
</feature>
<dbReference type="EMBL" id="BMJJ01000003">
    <property type="protein sequence ID" value="GGD16111.1"/>
    <property type="molecule type" value="Genomic_DNA"/>
</dbReference>
<dbReference type="PANTHER" id="PTHR38593:SF1">
    <property type="entry name" value="BLR2558 PROTEIN"/>
    <property type="match status" value="1"/>
</dbReference>
<proteinExistence type="predicted"/>
<evidence type="ECO:0000313" key="5">
    <source>
        <dbReference type="Proteomes" id="UP000613160"/>
    </source>
</evidence>
<dbReference type="Proteomes" id="UP000613160">
    <property type="component" value="Unassembled WGS sequence"/>
</dbReference>
<evidence type="ECO:0000259" key="3">
    <source>
        <dbReference type="Pfam" id="PF13628"/>
    </source>
</evidence>
<dbReference type="Pfam" id="PF13628">
    <property type="entry name" value="DUF4142"/>
    <property type="match status" value="1"/>
</dbReference>
<keyword evidence="2" id="KW-0732">Signal</keyword>
<reference evidence="4" key="1">
    <citation type="journal article" date="2014" name="Int. J. Syst. Evol. Microbiol.">
        <title>Complete genome sequence of Corynebacterium casei LMG S-19264T (=DSM 44701T), isolated from a smear-ripened cheese.</title>
        <authorList>
            <consortium name="US DOE Joint Genome Institute (JGI-PGF)"/>
            <person name="Walter F."/>
            <person name="Albersmeier A."/>
            <person name="Kalinowski J."/>
            <person name="Ruckert C."/>
        </authorList>
    </citation>
    <scope>NUCLEOTIDE SEQUENCE</scope>
    <source>
        <strain evidence="4">CGMCC 1.15493</strain>
    </source>
</reference>
<dbReference type="Gene3D" id="1.20.1260.10">
    <property type="match status" value="1"/>
</dbReference>
<dbReference type="PANTHER" id="PTHR38593">
    <property type="entry name" value="BLR2558 PROTEIN"/>
    <property type="match status" value="1"/>
</dbReference>
<feature type="domain" description="DUF4142" evidence="3">
    <location>
        <begin position="23"/>
        <end position="156"/>
    </location>
</feature>
<comment type="caution">
    <text evidence="4">The sequence shown here is derived from an EMBL/GenBank/DDBJ whole genome shotgun (WGS) entry which is preliminary data.</text>
</comment>
<organism evidence="4 5">
    <name type="scientific">Aureimonas glaciei</name>
    <dbReference type="NCBI Taxonomy" id="1776957"/>
    <lineage>
        <taxon>Bacteria</taxon>
        <taxon>Pseudomonadati</taxon>
        <taxon>Pseudomonadota</taxon>
        <taxon>Alphaproteobacteria</taxon>
        <taxon>Hyphomicrobiales</taxon>
        <taxon>Aurantimonadaceae</taxon>
        <taxon>Aureimonas</taxon>
    </lineage>
</organism>
<sequence>MRSFLIAASLSLMASSAMAQTAPQEFVDKAASSGMYEIQSSEIVLTDANADANVQAFAQKMIEDHTKAAGDLKAAATKSGLSVPAAPDAKHAAMVSDLSTASDKVSVYKKQQLDAHEEAVALHQSYGSAGTDPNLKAYADATTPVLKMHLEHIKMLNEKSASAVTGAGTSVSSGQSGMNDNAAGVDSSASGGQGTGSGTSTAAPAN</sequence>
<keyword evidence="5" id="KW-1185">Reference proteome</keyword>
<evidence type="ECO:0000256" key="1">
    <source>
        <dbReference type="SAM" id="MobiDB-lite"/>
    </source>
</evidence>